<feature type="transmembrane region" description="Helical" evidence="7">
    <location>
        <begin position="105"/>
        <end position="126"/>
    </location>
</feature>
<evidence type="ECO:0000256" key="5">
    <source>
        <dbReference type="ARBA" id="ARBA00023136"/>
    </source>
</evidence>
<comment type="caution">
    <text evidence="8">The sequence shown here is derived from an EMBL/GenBank/DDBJ whole genome shotgun (WGS) entry which is preliminary data.</text>
</comment>
<organism evidence="8 9">
    <name type="scientific">Collybiopsis confluens</name>
    <dbReference type="NCBI Taxonomy" id="2823264"/>
    <lineage>
        <taxon>Eukaryota</taxon>
        <taxon>Fungi</taxon>
        <taxon>Dikarya</taxon>
        <taxon>Basidiomycota</taxon>
        <taxon>Agaricomycotina</taxon>
        <taxon>Agaricomycetes</taxon>
        <taxon>Agaricomycetidae</taxon>
        <taxon>Agaricales</taxon>
        <taxon>Marasmiineae</taxon>
        <taxon>Omphalotaceae</taxon>
        <taxon>Collybiopsis</taxon>
    </lineage>
</organism>
<feature type="compositionally biased region" description="Polar residues" evidence="6">
    <location>
        <begin position="1"/>
        <end position="14"/>
    </location>
</feature>
<feature type="region of interest" description="Disordered" evidence="6">
    <location>
        <begin position="1"/>
        <end position="20"/>
    </location>
</feature>
<feature type="transmembrane region" description="Helical" evidence="7">
    <location>
        <begin position="133"/>
        <end position="157"/>
    </location>
</feature>
<proteinExistence type="inferred from homology"/>
<accession>A0A8H5HHE4</accession>
<feature type="transmembrane region" description="Helical" evidence="7">
    <location>
        <begin position="81"/>
        <end position="99"/>
    </location>
</feature>
<evidence type="ECO:0000256" key="1">
    <source>
        <dbReference type="ARBA" id="ARBA00004141"/>
    </source>
</evidence>
<protein>
    <submittedName>
        <fullName evidence="8">Uncharacterized protein</fullName>
    </submittedName>
</protein>
<comment type="subcellular location">
    <subcellularLocation>
        <location evidence="1">Membrane</location>
        <topology evidence="1">Multi-pass membrane protein</topology>
    </subcellularLocation>
</comment>
<evidence type="ECO:0000256" key="4">
    <source>
        <dbReference type="ARBA" id="ARBA00022989"/>
    </source>
</evidence>
<comment type="similarity">
    <text evidence="2">Belongs to the acetate uptake transporter (AceTr) (TC 2.A.96) family.</text>
</comment>
<evidence type="ECO:0000256" key="7">
    <source>
        <dbReference type="SAM" id="Phobius"/>
    </source>
</evidence>
<feature type="transmembrane region" description="Helical" evidence="7">
    <location>
        <begin position="177"/>
        <end position="197"/>
    </location>
</feature>
<dbReference type="Pfam" id="PF01184">
    <property type="entry name" value="Gpr1_Fun34_YaaH"/>
    <property type="match status" value="1"/>
</dbReference>
<sequence>MATPADASNHSGSAHSPDIEKGSFHHIRATRHHVRLEGARHPRAIRKAFPPASMEARLSLNVSRGLGQIIVGVMEWISRNTFPSVVFTSFGGFFLGLLNDPEHNIAGALGGGTSVALNDGLLFYSATWGTLCLVYLIAALRTSLVFVVSLVMSYQLLSFTGVCRELANGNASMAGSTLKAAGAFAFVTCVCGWYLLVAPSLCRRRSPTLPPCWRPIWVYEQASGGVR</sequence>
<reference evidence="8 9" key="1">
    <citation type="journal article" date="2020" name="ISME J.">
        <title>Uncovering the hidden diversity of litter-decomposition mechanisms in mushroom-forming fungi.</title>
        <authorList>
            <person name="Floudas D."/>
            <person name="Bentzer J."/>
            <person name="Ahren D."/>
            <person name="Johansson T."/>
            <person name="Persson P."/>
            <person name="Tunlid A."/>
        </authorList>
    </citation>
    <scope>NUCLEOTIDE SEQUENCE [LARGE SCALE GENOMIC DNA]</scope>
    <source>
        <strain evidence="8 9">CBS 406.79</strain>
    </source>
</reference>
<dbReference type="GO" id="GO:0015123">
    <property type="term" value="F:acetate transmembrane transporter activity"/>
    <property type="evidence" value="ECO:0007669"/>
    <property type="project" value="TreeGrafter"/>
</dbReference>
<dbReference type="OrthoDB" id="3648309at2759"/>
<dbReference type="PANTHER" id="PTHR31123:SF4">
    <property type="entry name" value="PROTEIN ALCS"/>
    <property type="match status" value="1"/>
</dbReference>
<keyword evidence="3 7" id="KW-0812">Transmembrane</keyword>
<dbReference type="InterPro" id="IPR000791">
    <property type="entry name" value="Gpr1/Fun34/SatP-like"/>
</dbReference>
<keyword evidence="4 7" id="KW-1133">Transmembrane helix</keyword>
<evidence type="ECO:0000313" key="8">
    <source>
        <dbReference type="EMBL" id="KAF5383388.1"/>
    </source>
</evidence>
<dbReference type="GO" id="GO:0005886">
    <property type="term" value="C:plasma membrane"/>
    <property type="evidence" value="ECO:0007669"/>
    <property type="project" value="TreeGrafter"/>
</dbReference>
<evidence type="ECO:0000256" key="6">
    <source>
        <dbReference type="SAM" id="MobiDB-lite"/>
    </source>
</evidence>
<keyword evidence="9" id="KW-1185">Reference proteome</keyword>
<dbReference type="InterPro" id="IPR051633">
    <property type="entry name" value="AceTr"/>
</dbReference>
<evidence type="ECO:0000256" key="3">
    <source>
        <dbReference type="ARBA" id="ARBA00022692"/>
    </source>
</evidence>
<dbReference type="PANTHER" id="PTHR31123">
    <property type="entry name" value="ACCUMULATION OF DYADS PROTEIN 2-RELATED"/>
    <property type="match status" value="1"/>
</dbReference>
<name>A0A8H5HHE4_9AGAR</name>
<evidence type="ECO:0000313" key="9">
    <source>
        <dbReference type="Proteomes" id="UP000518752"/>
    </source>
</evidence>
<evidence type="ECO:0000256" key="2">
    <source>
        <dbReference type="ARBA" id="ARBA00005587"/>
    </source>
</evidence>
<dbReference type="EMBL" id="JAACJN010000047">
    <property type="protein sequence ID" value="KAF5383388.1"/>
    <property type="molecule type" value="Genomic_DNA"/>
</dbReference>
<dbReference type="Proteomes" id="UP000518752">
    <property type="component" value="Unassembled WGS sequence"/>
</dbReference>
<keyword evidence="5 7" id="KW-0472">Membrane</keyword>
<gene>
    <name evidence="8" type="ORF">D9757_006078</name>
</gene>
<dbReference type="AlphaFoldDB" id="A0A8H5HHE4"/>